<gene>
    <name evidence="3" type="ORF">CAP_6938</name>
</gene>
<dbReference type="Proteomes" id="UP000019678">
    <property type="component" value="Unassembled WGS sequence"/>
</dbReference>
<keyword evidence="3" id="KW-0808">Transferase</keyword>
<proteinExistence type="predicted"/>
<dbReference type="PANTHER" id="PTHR30267:SF2">
    <property type="entry name" value="PROTEIN PRKA"/>
    <property type="match status" value="1"/>
</dbReference>
<dbReference type="Pfam" id="PF06798">
    <property type="entry name" value="PrkA"/>
    <property type="match status" value="1"/>
</dbReference>
<dbReference type="InterPro" id="IPR027417">
    <property type="entry name" value="P-loop_NTPase"/>
</dbReference>
<feature type="region of interest" description="Disordered" evidence="1">
    <location>
        <begin position="1"/>
        <end position="32"/>
    </location>
</feature>
<evidence type="ECO:0000259" key="2">
    <source>
        <dbReference type="SMART" id="SM00763"/>
    </source>
</evidence>
<dbReference type="InterPro" id="IPR010650">
    <property type="entry name" value="PrkA_C"/>
</dbReference>
<dbReference type="RefSeq" id="WP_231511115.1">
    <property type="nucleotide sequence ID" value="NZ_ASRX01000006.1"/>
</dbReference>
<sequence>MTSESSASRGDKAGPSTASHDPDRSVGNAAERTRIALSDLDAIASTMERRFNEERRVLSFQQYLELFASDPIRQGRDAARYVRDMFDHYGTRKVKRPWGELTRFNLFDLPWEAETPGAAPPGPTSDEGEPRAPAEPRHAATYHGRDAALIGQEDIQAETYRALCNFVREGRANRLILMHGPNGSAKSTVAACILRALEHYTTLDEGALYRFHWVFPSRKTMRGAIGFGGEVKASAADTVSYAHLSDDQIDSRLVIELRDHPLFLLPLRERRAMILKLYEDASAAEPPPEWLMSGKLSHKNQQVFEALLAANNGSLVEVLRHVQVERYFISRRYRLGAVTVGPALSVDAGERQITADRSLASLPTSLQATTLFEAHGELVEAAGGVLEFSDLLKRPIDAFRYLQLTLETGEVSLSQQTVQTNVVMIGSANEIHLAAFREHHEFPSFRGRFELIRAPYLRSWTDEQAIYDAQIVPFVTRHVAPHATRVAAQFAVLTRMRQPESKRYPDALAPIISALTAEEKVDLYATGAPPERLDPDAQKLLRASVEALYHESDASGDYEGRLGISPREVRTVLLDAAQSPEHACLSPFAVLAELDEICKRQSEFDWLKEKQLAGGYHDHRLFRDIARRRLLDLLEEEMRAASGLVEEGRYAELFDRYIHHVTVWVKGEKIRNPHTGDFEQPDERMMREVEGLLGTQGRHEDHRRGLISSIAAWAIDHPGEKVVNETVFPHLLRKLRDTVFRDRRQGVALVVRDLCTFLRDGKEQRPRDPAWGELREEQRRNARAALERLRQMGYCDNCALDAATALLRARYAELVT</sequence>
<keyword evidence="4" id="KW-1185">Reference proteome</keyword>
<name>A0A017TH14_9BACT</name>
<feature type="compositionally biased region" description="Basic and acidic residues" evidence="1">
    <location>
        <begin position="128"/>
        <end position="137"/>
    </location>
</feature>
<dbReference type="EMBL" id="ASRX01000006">
    <property type="protein sequence ID" value="EYF07916.1"/>
    <property type="molecule type" value="Genomic_DNA"/>
</dbReference>
<dbReference type="SMART" id="SM00763">
    <property type="entry name" value="AAA_PrkA"/>
    <property type="match status" value="1"/>
</dbReference>
<evidence type="ECO:0000256" key="1">
    <source>
        <dbReference type="SAM" id="MobiDB-lite"/>
    </source>
</evidence>
<dbReference type="InterPro" id="IPR013153">
    <property type="entry name" value="Prk_AAA"/>
</dbReference>
<reference evidence="3 4" key="1">
    <citation type="submission" date="2013-05" db="EMBL/GenBank/DDBJ databases">
        <title>Genome assembly of Chondromyces apiculatus DSM 436.</title>
        <authorList>
            <person name="Sharma G."/>
            <person name="Khatri I."/>
            <person name="Kaur C."/>
            <person name="Mayilraj S."/>
            <person name="Subramanian S."/>
        </authorList>
    </citation>
    <scope>NUCLEOTIDE SEQUENCE [LARGE SCALE GENOMIC DNA]</scope>
    <source>
        <strain evidence="3 4">DSM 436</strain>
    </source>
</reference>
<evidence type="ECO:0000313" key="4">
    <source>
        <dbReference type="Proteomes" id="UP000019678"/>
    </source>
</evidence>
<feature type="region of interest" description="Disordered" evidence="1">
    <location>
        <begin position="112"/>
        <end position="137"/>
    </location>
</feature>
<keyword evidence="3" id="KW-0418">Kinase</keyword>
<dbReference type="eggNOG" id="COG2766">
    <property type="taxonomic scope" value="Bacteria"/>
</dbReference>
<dbReference type="STRING" id="1192034.CAP_6938"/>
<dbReference type="Pfam" id="PF08298">
    <property type="entry name" value="AAA_PrkA"/>
    <property type="match status" value="1"/>
</dbReference>
<dbReference type="AlphaFoldDB" id="A0A017TH14"/>
<organism evidence="3 4">
    <name type="scientific">Chondromyces apiculatus DSM 436</name>
    <dbReference type="NCBI Taxonomy" id="1192034"/>
    <lineage>
        <taxon>Bacteria</taxon>
        <taxon>Pseudomonadati</taxon>
        <taxon>Myxococcota</taxon>
        <taxon>Polyangia</taxon>
        <taxon>Polyangiales</taxon>
        <taxon>Polyangiaceae</taxon>
        <taxon>Chondromyces</taxon>
    </lineage>
</organism>
<feature type="domain" description="PrkA AAA" evidence="2">
    <location>
        <begin position="58"/>
        <end position="503"/>
    </location>
</feature>
<dbReference type="SUPFAM" id="SSF52540">
    <property type="entry name" value="P-loop containing nucleoside triphosphate hydrolases"/>
    <property type="match status" value="1"/>
</dbReference>
<comment type="caution">
    <text evidence="3">The sequence shown here is derived from an EMBL/GenBank/DDBJ whole genome shotgun (WGS) entry which is preliminary data.</text>
</comment>
<accession>A0A017TH14</accession>
<protein>
    <submittedName>
        <fullName evidence="3">Putative serine protein kinase, PrkA</fullName>
    </submittedName>
</protein>
<dbReference type="GO" id="GO:0004672">
    <property type="term" value="F:protein kinase activity"/>
    <property type="evidence" value="ECO:0007669"/>
    <property type="project" value="TreeGrafter"/>
</dbReference>
<evidence type="ECO:0000313" key="3">
    <source>
        <dbReference type="EMBL" id="EYF07916.1"/>
    </source>
</evidence>
<dbReference type="PANTHER" id="PTHR30267">
    <property type="entry name" value="PROTEIN KINASE PRKA"/>
    <property type="match status" value="1"/>
</dbReference>